<reference evidence="2" key="3">
    <citation type="submission" date="2021-05" db="UniProtKB">
        <authorList>
            <consortium name="EnsemblPlants"/>
        </authorList>
    </citation>
    <scope>IDENTIFICATION</scope>
    <source>
        <strain evidence="2">cv. B73</strain>
    </source>
</reference>
<sequence length="242" mass="26892">MQAARGRAQERVQHVLPRLHERRALLPVPRLPPRPPRHPDTEVLLPRRDPGVGDPEGAGHQRRADLHHQQRARGVPERAAAAEARQGRHQHLRGLRAQPPRHLPLLLPRLQGIHAARRQPNPKRALHCAVTIPHVWLDVCAAQIVRTSGDFRIRKKHAIVAKKKREKKHAPQQKQHRGAADSADDDDDDSSTSTSGGSDKSSVVQSFTPSTPPATTANSFRAGKRRKGVPHRSPFGSLVVEF</sequence>
<keyword evidence="4" id="KW-1267">Proteomics identification</keyword>
<evidence type="ECO:0007829" key="4">
    <source>
        <dbReference type="PeptideAtlas" id="A0A804MB62"/>
    </source>
</evidence>
<evidence type="ECO:0000313" key="2">
    <source>
        <dbReference type="EnsemblPlants" id="Zm00001eb072360_P001"/>
    </source>
</evidence>
<feature type="region of interest" description="Disordered" evidence="1">
    <location>
        <begin position="160"/>
        <end position="242"/>
    </location>
</feature>
<reference evidence="3" key="1">
    <citation type="submission" date="2015-12" db="EMBL/GenBank/DDBJ databases">
        <title>Update maize B73 reference genome by single molecule sequencing technologies.</title>
        <authorList>
            <consortium name="Maize Genome Sequencing Project"/>
            <person name="Ware D."/>
        </authorList>
    </citation>
    <scope>NUCLEOTIDE SEQUENCE [LARGE SCALE GENOMIC DNA]</scope>
    <source>
        <strain evidence="3">cv. B73</strain>
    </source>
</reference>
<name>A0A804MB62_MAIZE</name>
<feature type="compositionally biased region" description="Basic and acidic residues" evidence="1">
    <location>
        <begin position="7"/>
        <end position="24"/>
    </location>
</feature>
<evidence type="ECO:0000256" key="1">
    <source>
        <dbReference type="SAM" id="MobiDB-lite"/>
    </source>
</evidence>
<evidence type="ECO:0000313" key="3">
    <source>
        <dbReference type="Proteomes" id="UP000007305"/>
    </source>
</evidence>
<dbReference type="Proteomes" id="UP000007305">
    <property type="component" value="Chromosome 2"/>
</dbReference>
<protein>
    <submittedName>
        <fullName evidence="2">Uncharacterized protein</fullName>
    </submittedName>
</protein>
<feature type="compositionally biased region" description="Low complexity" evidence="1">
    <location>
        <begin position="191"/>
        <end position="220"/>
    </location>
</feature>
<accession>A0A804MB62</accession>
<dbReference type="Gramene" id="Zm00001eb072360_T001">
    <property type="protein sequence ID" value="Zm00001eb072360_P001"/>
    <property type="gene ID" value="Zm00001eb072360"/>
</dbReference>
<organism evidence="2 3">
    <name type="scientific">Zea mays</name>
    <name type="common">Maize</name>
    <dbReference type="NCBI Taxonomy" id="4577"/>
    <lineage>
        <taxon>Eukaryota</taxon>
        <taxon>Viridiplantae</taxon>
        <taxon>Streptophyta</taxon>
        <taxon>Embryophyta</taxon>
        <taxon>Tracheophyta</taxon>
        <taxon>Spermatophyta</taxon>
        <taxon>Magnoliopsida</taxon>
        <taxon>Liliopsida</taxon>
        <taxon>Poales</taxon>
        <taxon>Poaceae</taxon>
        <taxon>PACMAD clade</taxon>
        <taxon>Panicoideae</taxon>
        <taxon>Andropogonodae</taxon>
        <taxon>Andropogoneae</taxon>
        <taxon>Tripsacinae</taxon>
        <taxon>Zea</taxon>
    </lineage>
</organism>
<keyword evidence="3" id="KW-1185">Reference proteome</keyword>
<feature type="compositionally biased region" description="Basic residues" evidence="1">
    <location>
        <begin position="160"/>
        <end position="177"/>
    </location>
</feature>
<proteinExistence type="evidence at protein level"/>
<feature type="region of interest" description="Disordered" evidence="1">
    <location>
        <begin position="1"/>
        <end position="99"/>
    </location>
</feature>
<dbReference type="EnsemblPlants" id="Zm00001eb072360_T001">
    <property type="protein sequence ID" value="Zm00001eb072360_P001"/>
    <property type="gene ID" value="Zm00001eb072360"/>
</dbReference>
<reference evidence="2" key="2">
    <citation type="submission" date="2019-07" db="EMBL/GenBank/DDBJ databases">
        <authorList>
            <person name="Seetharam A."/>
            <person name="Woodhouse M."/>
            <person name="Cannon E."/>
        </authorList>
    </citation>
    <scope>NUCLEOTIDE SEQUENCE [LARGE SCALE GENOMIC DNA]</scope>
    <source>
        <strain evidence="2">cv. B73</strain>
    </source>
</reference>
<dbReference type="AlphaFoldDB" id="A0A804MB62"/>
<feature type="compositionally biased region" description="Basic and acidic residues" evidence="1">
    <location>
        <begin position="37"/>
        <end position="68"/>
    </location>
</feature>